<sequence>MNKQNNHIFPKLTKRQIKYLTPCGSIVTFEREDVIIKQGEQNYDLYVVLEGEIYILDPYDNNKFITCHRAGEFTGDSDMLSDRAAMFRAMAKTRVKALRIAHNEVKKIIARNSELNDIFIKAFFLRRVDILERHEGGYTLVGSRFSQSTFRIREFLSKNYIRYTWLDTEKDQASEDILLRLGISQKQTPIVIDPDLNVYRNPSLEEIAKHIGLSAKEVQNRYDVLIVGAGPAGLAASVYGASEGLSIITIDQIGPGGQAGNSSLIENYLGFPTGISGNELANRAYLQAQKFGCTISVPFRAKELIHHGHYFELLLSNGKSIKASTVIAATGAQYRTLNIPGIKDFHGKGLYYGATPMEARTCKDENVVVVGGGNSAGQAALFLANHAAHVHLIIRGEDLTKSMSSYLINRIVDNSKITLHTRKELKKIEGNLTIEKIQLYNHKTKKEEFMDITNVFSFIGATPSNKWIAKLVCTDKDGFVLTGNELSATSIKNWPLNRNPFPLETCIPGLFVVGDLRSGSTKRVASAVGEGSMAISYVHQVLP</sequence>
<dbReference type="PROSITE" id="PS50042">
    <property type="entry name" value="CNMP_BINDING_3"/>
    <property type="match status" value="1"/>
</dbReference>
<dbReference type="InterPro" id="IPR018490">
    <property type="entry name" value="cNMP-bd_dom_sf"/>
</dbReference>
<reference evidence="4 5" key="1">
    <citation type="submission" date="2015-11" db="EMBL/GenBank/DDBJ databases">
        <title>Description and complete genome sequence of a novel strain predominating in hypersaline microbial mats and representing a new family of the Bacteriodetes phylum.</title>
        <authorList>
            <person name="Spring S."/>
            <person name="Bunk B."/>
            <person name="Sproer C."/>
            <person name="Klenk H.-P."/>
        </authorList>
    </citation>
    <scope>NUCLEOTIDE SEQUENCE [LARGE SCALE GENOMIC DNA]</scope>
    <source>
        <strain evidence="4 5">L21-Spi-D4</strain>
    </source>
</reference>
<dbReference type="InterPro" id="IPR036188">
    <property type="entry name" value="FAD/NAD-bd_sf"/>
</dbReference>
<dbReference type="InterPro" id="IPR023753">
    <property type="entry name" value="FAD/NAD-binding_dom"/>
</dbReference>
<dbReference type="EMBL" id="CP013118">
    <property type="protein sequence ID" value="ALO14255.1"/>
    <property type="molecule type" value="Genomic_DNA"/>
</dbReference>
<dbReference type="SMART" id="SM00100">
    <property type="entry name" value="cNMP"/>
    <property type="match status" value="1"/>
</dbReference>
<keyword evidence="5" id="KW-1185">Reference proteome</keyword>
<dbReference type="Gene3D" id="2.60.120.10">
    <property type="entry name" value="Jelly Rolls"/>
    <property type="match status" value="1"/>
</dbReference>
<dbReference type="Pfam" id="PF07992">
    <property type="entry name" value="Pyr_redox_2"/>
    <property type="match status" value="1"/>
</dbReference>
<gene>
    <name evidence="4" type="primary">trxB_2</name>
    <name evidence="4" type="ORF">L21SP5_00579</name>
</gene>
<dbReference type="InterPro" id="IPR014710">
    <property type="entry name" value="RmlC-like_jellyroll"/>
</dbReference>
<dbReference type="CDD" id="cd00038">
    <property type="entry name" value="CAP_ED"/>
    <property type="match status" value="1"/>
</dbReference>
<keyword evidence="2 4" id="KW-0560">Oxidoreductase</keyword>
<organism evidence="4 5">
    <name type="scientific">Salinivirga cyanobacteriivorans</name>
    <dbReference type="NCBI Taxonomy" id="1307839"/>
    <lineage>
        <taxon>Bacteria</taxon>
        <taxon>Pseudomonadati</taxon>
        <taxon>Bacteroidota</taxon>
        <taxon>Bacteroidia</taxon>
        <taxon>Bacteroidales</taxon>
        <taxon>Salinivirgaceae</taxon>
        <taxon>Salinivirga</taxon>
    </lineage>
</organism>
<dbReference type="OrthoDB" id="9806179at2"/>
<dbReference type="SUPFAM" id="SSF51206">
    <property type="entry name" value="cAMP-binding domain-like"/>
    <property type="match status" value="1"/>
</dbReference>
<evidence type="ECO:0000259" key="3">
    <source>
        <dbReference type="PROSITE" id="PS50042"/>
    </source>
</evidence>
<dbReference type="PANTHER" id="PTHR48105">
    <property type="entry name" value="THIOREDOXIN REDUCTASE 1-RELATED-RELATED"/>
    <property type="match status" value="1"/>
</dbReference>
<dbReference type="Gene3D" id="3.50.50.60">
    <property type="entry name" value="FAD/NAD(P)-binding domain"/>
    <property type="match status" value="2"/>
</dbReference>
<evidence type="ECO:0000256" key="1">
    <source>
        <dbReference type="ARBA" id="ARBA00022630"/>
    </source>
</evidence>
<dbReference type="PRINTS" id="PR00368">
    <property type="entry name" value="FADPNR"/>
</dbReference>
<feature type="domain" description="Cyclic nucleotide-binding" evidence="3">
    <location>
        <begin position="8"/>
        <end position="126"/>
    </location>
</feature>
<dbReference type="STRING" id="1307839.L21SP5_00579"/>
<dbReference type="Proteomes" id="UP000064893">
    <property type="component" value="Chromosome"/>
</dbReference>
<protein>
    <submittedName>
        <fullName evidence="4">Thioredoxin reductase</fullName>
        <ecNumber evidence="4">1.8.1.9</ecNumber>
    </submittedName>
</protein>
<dbReference type="GO" id="GO:0004791">
    <property type="term" value="F:thioredoxin-disulfide reductase (NADPH) activity"/>
    <property type="evidence" value="ECO:0007669"/>
    <property type="project" value="UniProtKB-EC"/>
</dbReference>
<evidence type="ECO:0000313" key="5">
    <source>
        <dbReference type="Proteomes" id="UP000064893"/>
    </source>
</evidence>
<name>A0A0S2HW24_9BACT</name>
<dbReference type="RefSeq" id="WP_057951820.1">
    <property type="nucleotide sequence ID" value="NZ_CP013118.1"/>
</dbReference>
<dbReference type="InterPro" id="IPR000595">
    <property type="entry name" value="cNMP-bd_dom"/>
</dbReference>
<dbReference type="PRINTS" id="PR00469">
    <property type="entry name" value="PNDRDTASEII"/>
</dbReference>
<dbReference type="AlphaFoldDB" id="A0A0S2HW24"/>
<dbReference type="SUPFAM" id="SSF51905">
    <property type="entry name" value="FAD/NAD(P)-binding domain"/>
    <property type="match status" value="1"/>
</dbReference>
<evidence type="ECO:0000256" key="2">
    <source>
        <dbReference type="ARBA" id="ARBA00023002"/>
    </source>
</evidence>
<dbReference type="KEGG" id="blq:L21SP5_00579"/>
<keyword evidence="1" id="KW-0285">Flavoprotein</keyword>
<dbReference type="PATRIC" id="fig|1307839.3.peg.623"/>
<dbReference type="InterPro" id="IPR050097">
    <property type="entry name" value="Ferredoxin-NADP_redctase_2"/>
</dbReference>
<accession>A0A0S2HW24</accession>
<proteinExistence type="predicted"/>
<evidence type="ECO:0000313" key="4">
    <source>
        <dbReference type="EMBL" id="ALO14255.1"/>
    </source>
</evidence>
<dbReference type="Pfam" id="PF00027">
    <property type="entry name" value="cNMP_binding"/>
    <property type="match status" value="1"/>
</dbReference>
<dbReference type="EC" id="1.8.1.9" evidence="4"/>